<name>A0A445CZ51_ARAHY</name>
<comment type="subcellular location">
    <subcellularLocation>
        <location evidence="1">Plastid</location>
        <location evidence="1">Chloroplast membrane</location>
        <topology evidence="1">Multi-pass membrane protein</topology>
    </subcellularLocation>
</comment>
<evidence type="ECO:0000256" key="4">
    <source>
        <dbReference type="ARBA" id="ARBA00023002"/>
    </source>
</evidence>
<gene>
    <name evidence="7" type="ORF">Ahy_A05g021912</name>
</gene>
<keyword evidence="8" id="KW-1185">Reference proteome</keyword>
<keyword evidence="3" id="KW-0125">Carotenoid biosynthesis</keyword>
<keyword evidence="6" id="KW-1133">Transmembrane helix</keyword>
<dbReference type="EC" id="1.14.15.24" evidence="5"/>
<keyword evidence="6" id="KW-0812">Transmembrane</keyword>
<comment type="caution">
    <text evidence="7">The sequence shown here is derived from an EMBL/GenBank/DDBJ whole genome shotgun (WGS) entry which is preliminary data.</text>
</comment>
<evidence type="ECO:0000313" key="7">
    <source>
        <dbReference type="EMBL" id="RYR56124.1"/>
    </source>
</evidence>
<dbReference type="GO" id="GO:0016119">
    <property type="term" value="P:carotene metabolic process"/>
    <property type="evidence" value="ECO:0007669"/>
    <property type="project" value="TreeGrafter"/>
</dbReference>
<dbReference type="EMBL" id="SDMP01000005">
    <property type="protein sequence ID" value="RYR56124.1"/>
    <property type="molecule type" value="Genomic_DNA"/>
</dbReference>
<dbReference type="GO" id="GO:0031969">
    <property type="term" value="C:chloroplast membrane"/>
    <property type="evidence" value="ECO:0007669"/>
    <property type="project" value="UniProtKB-SubCell"/>
</dbReference>
<reference evidence="7 8" key="1">
    <citation type="submission" date="2019-01" db="EMBL/GenBank/DDBJ databases">
        <title>Sequencing of cultivated peanut Arachis hypogaea provides insights into genome evolution and oil improvement.</title>
        <authorList>
            <person name="Chen X."/>
        </authorList>
    </citation>
    <scope>NUCLEOTIDE SEQUENCE [LARGE SCALE GENOMIC DNA]</scope>
    <source>
        <strain evidence="8">cv. Fuhuasheng</strain>
        <tissue evidence="7">Leaves</tissue>
    </source>
</reference>
<evidence type="ECO:0000256" key="1">
    <source>
        <dbReference type="ARBA" id="ARBA00004508"/>
    </source>
</evidence>
<evidence type="ECO:0000313" key="8">
    <source>
        <dbReference type="Proteomes" id="UP000289738"/>
    </source>
</evidence>
<evidence type="ECO:0000256" key="5">
    <source>
        <dbReference type="ARBA" id="ARBA00026097"/>
    </source>
</evidence>
<dbReference type="AlphaFoldDB" id="A0A445CZ51"/>
<keyword evidence="6" id="KW-0472">Membrane</keyword>
<feature type="transmembrane region" description="Helical" evidence="6">
    <location>
        <begin position="144"/>
        <end position="166"/>
    </location>
</feature>
<evidence type="ECO:0000256" key="6">
    <source>
        <dbReference type="SAM" id="Phobius"/>
    </source>
</evidence>
<feature type="transmembrane region" description="Helical" evidence="6">
    <location>
        <begin position="187"/>
        <end position="207"/>
    </location>
</feature>
<proteinExistence type="inferred from homology"/>
<sequence>MAAGLSAAIAWKPLLRPHHHHHNKHQSFNPHTPTPASFFRTHQKLATIKFTACVLMEDPKKTASSHVAESEKDEEETVVVYPQLVPPRVAERLARKKSERLTYLITAMMSSFGITSMAVFAVYYRFAWQFQGGEIPLSEMFGTFALSVGAAVGMEFWARWAHRALWHASLWHMHESHHRPRDGPFELNDVFAIINAVPAIALLSFGFFHKGLVPGLCFGAGLGITVFGMAYMFVHDGLVHRRFPVGPIANVPYFRRVAAAHKLHHSDKFNGVPYGLFLGPKEIEEVGGLEELEKEISRRTKSYNNNNNKNILFIYLFIYYYYNCYYYYYTPTLSLSFFALSLSFLFQAHNFSLSFPTRLRFLQIQPQFRSPSPPPPPPTTFLLTSVFNHSDRFTPLLLSMPFPQSGRVYLNRSVTAACRYFISLVELLAFSGWASARAVGS</sequence>
<feature type="transmembrane region" description="Helical" evidence="6">
    <location>
        <begin position="101"/>
        <end position="124"/>
    </location>
</feature>
<dbReference type="GO" id="GO:0010291">
    <property type="term" value="F:beta-carotene 3-hydroxylase activity"/>
    <property type="evidence" value="ECO:0007669"/>
    <property type="project" value="UniProtKB-EC"/>
</dbReference>
<dbReference type="InterPro" id="IPR045019">
    <property type="entry name" value="BETA-OHASE-like"/>
</dbReference>
<dbReference type="PANTHER" id="PTHR31899">
    <property type="entry name" value="BETA-CAROTENE 3-HYDROXYLASE 1, CHLOROPLASTIC"/>
    <property type="match status" value="1"/>
</dbReference>
<accession>A0A445CZ51</accession>
<feature type="transmembrane region" description="Helical" evidence="6">
    <location>
        <begin position="311"/>
        <end position="329"/>
    </location>
</feature>
<dbReference type="STRING" id="3818.A0A445CZ51"/>
<keyword evidence="4" id="KW-0560">Oxidoreductase</keyword>
<comment type="similarity">
    <text evidence="2">Belongs to the sterol desaturase family.</text>
</comment>
<dbReference type="GO" id="GO:0016123">
    <property type="term" value="P:xanthophyll biosynthetic process"/>
    <property type="evidence" value="ECO:0007669"/>
    <property type="project" value="TreeGrafter"/>
</dbReference>
<evidence type="ECO:0000256" key="2">
    <source>
        <dbReference type="ARBA" id="ARBA00009324"/>
    </source>
</evidence>
<protein>
    <recommendedName>
        <fullName evidence="5">beta-carotene 3-hydroxylase</fullName>
        <ecNumber evidence="5">1.14.15.24</ecNumber>
    </recommendedName>
</protein>
<dbReference type="Proteomes" id="UP000289738">
    <property type="component" value="Chromosome A05"/>
</dbReference>
<feature type="transmembrane region" description="Helical" evidence="6">
    <location>
        <begin position="213"/>
        <end position="234"/>
    </location>
</feature>
<organism evidence="7 8">
    <name type="scientific">Arachis hypogaea</name>
    <name type="common">Peanut</name>
    <dbReference type="NCBI Taxonomy" id="3818"/>
    <lineage>
        <taxon>Eukaryota</taxon>
        <taxon>Viridiplantae</taxon>
        <taxon>Streptophyta</taxon>
        <taxon>Embryophyta</taxon>
        <taxon>Tracheophyta</taxon>
        <taxon>Spermatophyta</taxon>
        <taxon>Magnoliopsida</taxon>
        <taxon>eudicotyledons</taxon>
        <taxon>Gunneridae</taxon>
        <taxon>Pentapetalae</taxon>
        <taxon>rosids</taxon>
        <taxon>fabids</taxon>
        <taxon>Fabales</taxon>
        <taxon>Fabaceae</taxon>
        <taxon>Papilionoideae</taxon>
        <taxon>50 kb inversion clade</taxon>
        <taxon>dalbergioids sensu lato</taxon>
        <taxon>Dalbergieae</taxon>
        <taxon>Pterocarpus clade</taxon>
        <taxon>Arachis</taxon>
    </lineage>
</organism>
<dbReference type="PANTHER" id="PTHR31899:SF9">
    <property type="entry name" value="BETA-CAROTENE 3-HYDROXYLASE 1, CHLOROPLASTIC"/>
    <property type="match status" value="1"/>
</dbReference>
<evidence type="ECO:0000256" key="3">
    <source>
        <dbReference type="ARBA" id="ARBA00022746"/>
    </source>
</evidence>